<feature type="compositionally biased region" description="Polar residues" evidence="23">
    <location>
        <begin position="265"/>
        <end position="279"/>
    </location>
</feature>
<dbReference type="InterPro" id="IPR018130">
    <property type="entry name" value="Ribosomal_uS2_CS"/>
</dbReference>
<gene>
    <name evidence="26" type="primary">Ttc26</name>
    <name evidence="26" type="ORF">GTO96_0003044</name>
</gene>
<evidence type="ECO:0000313" key="26">
    <source>
        <dbReference type="EMBL" id="KAG2463522.1"/>
    </source>
</evidence>
<dbReference type="SUPFAM" id="SSF57903">
    <property type="entry name" value="FYVE/PHD zinc finger"/>
    <property type="match status" value="1"/>
</dbReference>
<dbReference type="PROSITE" id="PS00963">
    <property type="entry name" value="RIBOSOMAL_S2_2"/>
    <property type="match status" value="1"/>
</dbReference>
<evidence type="ECO:0000256" key="7">
    <source>
        <dbReference type="ARBA" id="ARBA00022614"/>
    </source>
</evidence>
<dbReference type="PROSITE" id="PS50016">
    <property type="entry name" value="ZF_PHD_2"/>
    <property type="match status" value="1"/>
</dbReference>
<evidence type="ECO:0000256" key="20">
    <source>
        <dbReference type="ARBA" id="ARBA00062415"/>
    </source>
</evidence>
<dbReference type="SMART" id="SM00249">
    <property type="entry name" value="PHD"/>
    <property type="match status" value="1"/>
</dbReference>
<evidence type="ECO:0000256" key="14">
    <source>
        <dbReference type="ARBA" id="ARBA00022990"/>
    </source>
</evidence>
<comment type="caution">
    <text evidence="26">The sequence shown here is derived from an EMBL/GenBank/DDBJ whole genome shotgun (WGS) entry which is preliminary data.</text>
</comment>
<dbReference type="PANTHER" id="PTHR14781:SF0">
    <property type="entry name" value="INTRAFLAGELLAR TRANSPORT PROTEIN 56"/>
    <property type="match status" value="1"/>
</dbReference>
<dbReference type="CDD" id="cd22180">
    <property type="entry name" value="F-box_FBXL10"/>
    <property type="match status" value="1"/>
</dbReference>
<keyword evidence="17 22" id="KW-0687">Ribonucleoprotein</keyword>
<dbReference type="Gene3D" id="3.80.10.10">
    <property type="entry name" value="Ribonuclease Inhibitor"/>
    <property type="match status" value="1"/>
</dbReference>
<dbReference type="GO" id="GO:0015935">
    <property type="term" value="C:small ribosomal subunit"/>
    <property type="evidence" value="ECO:0007669"/>
    <property type="project" value="InterPro"/>
</dbReference>
<dbReference type="Pfam" id="PF02008">
    <property type="entry name" value="zf-CXXC"/>
    <property type="match status" value="1"/>
</dbReference>
<evidence type="ECO:0000256" key="6">
    <source>
        <dbReference type="ARBA" id="ARBA00022490"/>
    </source>
</evidence>
<name>A0A8X7X8C8_POLSE</name>
<dbReference type="InterPro" id="IPR001810">
    <property type="entry name" value="F-box_dom"/>
</dbReference>
<dbReference type="InterPro" id="IPR019786">
    <property type="entry name" value="Zinc_finger_PHD-type_CS"/>
</dbReference>
<keyword evidence="10 21" id="KW-0863">Zinc-finger</keyword>
<keyword evidence="27" id="KW-1185">Reference proteome</keyword>
<dbReference type="PRINTS" id="PR00395">
    <property type="entry name" value="RIBOSOMALS2"/>
</dbReference>
<feature type="compositionally biased region" description="Polar residues" evidence="23">
    <location>
        <begin position="321"/>
        <end position="330"/>
    </location>
</feature>
<evidence type="ECO:0000259" key="25">
    <source>
        <dbReference type="PROSITE" id="PS51058"/>
    </source>
</evidence>
<protein>
    <recommendedName>
        <fullName evidence="5">Intraflagellar transport protein 56</fullName>
    </recommendedName>
    <alternativeName>
        <fullName evidence="19">40S ribosomal protein SA</fullName>
    </alternativeName>
    <alternativeName>
        <fullName evidence="18">Tetratricopeptide repeat protein 26</fullName>
    </alternativeName>
</protein>
<evidence type="ECO:0000256" key="2">
    <source>
        <dbReference type="ARBA" id="ARBA00004496"/>
    </source>
</evidence>
<dbReference type="InterPro" id="IPR001965">
    <property type="entry name" value="Znf_PHD"/>
</dbReference>
<dbReference type="Pfam" id="PF12937">
    <property type="entry name" value="F-box-like"/>
    <property type="match status" value="1"/>
</dbReference>
<keyword evidence="7" id="KW-0433">Leucine-rich repeat</keyword>
<dbReference type="InterPro" id="IPR005707">
    <property type="entry name" value="Ribosomal_uS2_euk/arc"/>
</dbReference>
<dbReference type="Gene3D" id="3.40.50.10490">
    <property type="entry name" value="Glucose-6-phosphate isomerase like protein, domain 1"/>
    <property type="match status" value="1"/>
</dbReference>
<accession>A0A8X7X8C8</accession>
<feature type="compositionally biased region" description="Basic and acidic residues" evidence="23">
    <location>
        <begin position="221"/>
        <end position="232"/>
    </location>
</feature>
<dbReference type="SUPFAM" id="SSF52313">
    <property type="entry name" value="Ribosomal protein S2"/>
    <property type="match status" value="1"/>
</dbReference>
<proteinExistence type="inferred from homology"/>
<sequence length="1196" mass="135523">MSSSKGLGGARRRRTRCRKCDACMRTECGECHFCKDMKKFGGPGRMKQSCLKRQCTAPVLPHTAVCLSCGEAGKEDTVEDEEEKFNLSLMECTICNEIVHPGCLKMSKSEGIINDEIPNCWECPKCNKEGKASKKQKTPPTVETPVAQNQQNQNPQQPDHRSHQREKMERFKRMCQMLERVQNSSSSSSSSSDSDSESDSQGSERGGSSPPSPPPAVGGRTTRDKERERRLAELGFSASDDSDEDEENEEEEDGEDEEEDEQGQKDNSSTQQQRNGSETRNGRTRASGCNRGNCNQEKENNHRRSSSNKMPGINRKVAGRSPSTQSQATGQRVVARTQFLKRPTVPSSPKPIQMERHVVRPPPDSPEPDSLPLDTGSDHVMQRDVWLAVFQYLSHKELCVCMRVCRTWSRWCCDKRLWTKIDLSRRKSITPPMLSGIIRRQPVTLDLGWTNISKKQLMWLINRLQGLKELILSGCTWSSVSALCSSSCPCLKLLDLRYVEDIKESHLRELLAPPVDSRPGHIDSRGRFQNVTEVRLGESTMSGGLDVLQLKEEDVLKFLAAGTHLGGTNLDFQMEQYVYKRKSDGIYIINLKKTWEKLLLAARAIVAIENPADVCVISSRNTGQRAVLKFASATGATTFAGRFTPGTFTNQIQAAFREPRLLIVTDPRADHQPLTEASYVNIPTIALCNTDSPLRYVDIAIPCNNKIEKEEQAAAEKAVGKEEFQGEWTAPVADFVQPEVADWSEGVQVPSVPIQQFPAAPKSRLQNRLLFHLAHKFNDEKKLMNFHQNLQDITEDQLSLASIHYMRSHYQEAIDIYKRLLLDNRDFLALNVYVALCYYKLDYYDVSQEVLAVYLQHVPDSTIALNLKACNHFRLYNGKAAEAELKNLIDITSTSFEFAKELIRHNLVVFRGGEGALQVLPPLIDVIPEARLNLVIYYLRQDDVEEAFNLIKDLEPITPQEYILKAVVNAALGQENGSRDHLKIAQQFFQLVGGSASECDTIPGRQCMASCFFLLKKFEDVLVYLNSVKSYFYNEDTFNFNYAQAKAAVGNFKEAEEVFLLIQSEKIKNDYTYLSWLARYIINKKPRQAWELYLKMETSGESFSLLQLIANDCYKMGQFYYSAKAFDVLERLDPNPEYWEGKRGACVGLFQMILAGREPRETLREVVSLLRNTGNQQADYIIRIFKKWAKENRFPI</sequence>
<evidence type="ECO:0000256" key="19">
    <source>
        <dbReference type="ARBA" id="ARBA00035401"/>
    </source>
</evidence>
<feature type="non-terminal residue" evidence="26">
    <location>
        <position position="1"/>
    </location>
</feature>
<evidence type="ECO:0000256" key="11">
    <source>
        <dbReference type="ARBA" id="ARBA00022803"/>
    </source>
</evidence>
<dbReference type="FunFam" id="1.25.40.10:FF:000588">
    <property type="entry name" value="Intraflagellar transport protein 56"/>
    <property type="match status" value="1"/>
</dbReference>
<feature type="region of interest" description="Disordered" evidence="23">
    <location>
        <begin position="130"/>
        <end position="168"/>
    </location>
</feature>
<dbReference type="PROSITE" id="PS51058">
    <property type="entry name" value="ZF_CXXC"/>
    <property type="match status" value="1"/>
</dbReference>
<evidence type="ECO:0000256" key="8">
    <source>
        <dbReference type="ARBA" id="ARBA00022723"/>
    </source>
</evidence>
<dbReference type="SUPFAM" id="SSF48452">
    <property type="entry name" value="TPR-like"/>
    <property type="match status" value="2"/>
</dbReference>
<comment type="similarity">
    <text evidence="4">Belongs to the IFT56 family.</text>
</comment>
<dbReference type="PROSITE" id="PS00962">
    <property type="entry name" value="RIBOSOMAL_S2_1"/>
    <property type="match status" value="1"/>
</dbReference>
<comment type="similarity">
    <text evidence="3 22">Belongs to the universal ribosomal protein uS2 family.</text>
</comment>
<evidence type="ECO:0000256" key="9">
    <source>
        <dbReference type="ARBA" id="ARBA00022737"/>
    </source>
</evidence>
<dbReference type="Pfam" id="PF00318">
    <property type="entry name" value="Ribosomal_S2"/>
    <property type="match status" value="2"/>
</dbReference>
<keyword evidence="9" id="KW-0677">Repeat</keyword>
<dbReference type="GO" id="GO:0005737">
    <property type="term" value="C:cytoplasm"/>
    <property type="evidence" value="ECO:0007669"/>
    <property type="project" value="UniProtKB-SubCell"/>
</dbReference>
<dbReference type="Proteomes" id="UP000886611">
    <property type="component" value="Unassembled WGS sequence"/>
</dbReference>
<comment type="subunit">
    <text evidence="20">Monomer (37LRP) and homodimer (67LR). Component of the small ribosomal subunit. Mature ribosomes consist of a small (40S) and a large (60S) subunit. The 40S subunit contains about 33 different proteins and 1 molecule of RNA (18S). The 60S subunit contains about 49 different proteins and 3 molecules of RNA (28S, 5.8S and 5S). Interacts with RPS21. Interacts with several laminins including at least LAMB1. Interacts with MDK. The mature dimeric form interacts with PPP1R16B (via its fourth ankyrin repeat). Interacts with PPP1CA only in the presence of PPP1R16B.</text>
</comment>
<dbReference type="PROSITE" id="PS01359">
    <property type="entry name" value="ZF_PHD_1"/>
    <property type="match status" value="1"/>
</dbReference>
<evidence type="ECO:0000256" key="23">
    <source>
        <dbReference type="SAM" id="MobiDB-lite"/>
    </source>
</evidence>
<dbReference type="SUPFAM" id="SSF81383">
    <property type="entry name" value="F-box domain"/>
    <property type="match status" value="1"/>
</dbReference>
<dbReference type="InterPro" id="IPR019787">
    <property type="entry name" value="Znf_PHD-finger"/>
</dbReference>
<dbReference type="InterPro" id="IPR011990">
    <property type="entry name" value="TPR-like_helical_dom_sf"/>
</dbReference>
<evidence type="ECO:0000256" key="22">
    <source>
        <dbReference type="RuleBase" id="RU003631"/>
    </source>
</evidence>
<dbReference type="CDD" id="cd15645">
    <property type="entry name" value="PHD_FXL19"/>
    <property type="match status" value="1"/>
</dbReference>
<evidence type="ECO:0000259" key="24">
    <source>
        <dbReference type="PROSITE" id="PS50016"/>
    </source>
</evidence>
<dbReference type="FunFam" id="3.30.40.10:FF:000020">
    <property type="entry name" value="lysine-specific demethylase 2B isoform X1"/>
    <property type="match status" value="1"/>
</dbReference>
<feature type="compositionally biased region" description="Basic and acidic residues" evidence="23">
    <location>
        <begin position="158"/>
        <end position="168"/>
    </location>
</feature>
<feature type="non-terminal residue" evidence="26">
    <location>
        <position position="1196"/>
    </location>
</feature>
<keyword evidence="13 22" id="KW-0689">Ribosomal protein</keyword>
<dbReference type="PANTHER" id="PTHR14781">
    <property type="entry name" value="INTRAFLAGELLAR TRANSPORT PROTEIN 56"/>
    <property type="match status" value="1"/>
</dbReference>
<dbReference type="CDD" id="cd01425">
    <property type="entry name" value="RPS2"/>
    <property type="match status" value="1"/>
</dbReference>
<dbReference type="InterPro" id="IPR002857">
    <property type="entry name" value="Znf_CXXC"/>
</dbReference>
<keyword evidence="16" id="KW-0966">Cell projection</keyword>
<dbReference type="GO" id="GO:0003677">
    <property type="term" value="F:DNA binding"/>
    <property type="evidence" value="ECO:0007669"/>
    <property type="project" value="UniProtKB-KW"/>
</dbReference>
<dbReference type="InterPro" id="IPR036047">
    <property type="entry name" value="F-box-like_dom_sf"/>
</dbReference>
<dbReference type="InterPro" id="IPR030511">
    <property type="entry name" value="TTC26"/>
</dbReference>
<comment type="subcellular location">
    <subcellularLocation>
        <location evidence="1">Cell projection</location>
        <location evidence="1">Cilium</location>
    </subcellularLocation>
    <subcellularLocation>
        <location evidence="2">Cytoplasm</location>
    </subcellularLocation>
</comment>
<dbReference type="Gene3D" id="3.30.40.10">
    <property type="entry name" value="Zinc/RING finger domain, C3HC4 (zinc finger)"/>
    <property type="match status" value="1"/>
</dbReference>
<dbReference type="GO" id="GO:0003735">
    <property type="term" value="F:structural constituent of ribosome"/>
    <property type="evidence" value="ECO:0007669"/>
    <property type="project" value="InterPro"/>
</dbReference>
<keyword evidence="8" id="KW-0479">Metal-binding</keyword>
<dbReference type="GO" id="GO:0030992">
    <property type="term" value="C:intraciliary transport particle B"/>
    <property type="evidence" value="ECO:0007669"/>
    <property type="project" value="TreeGrafter"/>
</dbReference>
<dbReference type="GO" id="GO:0008270">
    <property type="term" value="F:zinc ion binding"/>
    <property type="evidence" value="ECO:0007669"/>
    <property type="project" value="UniProtKB-KW"/>
</dbReference>
<dbReference type="GO" id="GO:0035720">
    <property type="term" value="P:intraciliary anterograde transport"/>
    <property type="evidence" value="ECO:0007669"/>
    <property type="project" value="TreeGrafter"/>
</dbReference>
<dbReference type="NCBIfam" id="TIGR01012">
    <property type="entry name" value="uS2_euk_arch"/>
    <property type="match status" value="1"/>
</dbReference>
<organism evidence="26 27">
    <name type="scientific">Polypterus senegalus</name>
    <name type="common">Senegal bichir</name>
    <dbReference type="NCBI Taxonomy" id="55291"/>
    <lineage>
        <taxon>Eukaryota</taxon>
        <taxon>Metazoa</taxon>
        <taxon>Chordata</taxon>
        <taxon>Craniata</taxon>
        <taxon>Vertebrata</taxon>
        <taxon>Euteleostomi</taxon>
        <taxon>Actinopterygii</taxon>
        <taxon>Polypteriformes</taxon>
        <taxon>Polypteridae</taxon>
        <taxon>Polypterus</taxon>
    </lineage>
</organism>
<feature type="compositionally biased region" description="Acidic residues" evidence="23">
    <location>
        <begin position="240"/>
        <end position="261"/>
    </location>
</feature>
<evidence type="ECO:0000256" key="16">
    <source>
        <dbReference type="ARBA" id="ARBA00023273"/>
    </source>
</evidence>
<feature type="compositionally biased region" description="Low complexity" evidence="23">
    <location>
        <begin position="184"/>
        <end position="209"/>
    </location>
</feature>
<dbReference type="GO" id="GO:0120170">
    <property type="term" value="F:intraciliary transport particle B binding"/>
    <property type="evidence" value="ECO:0007669"/>
    <property type="project" value="TreeGrafter"/>
</dbReference>
<evidence type="ECO:0000256" key="12">
    <source>
        <dbReference type="ARBA" id="ARBA00022833"/>
    </source>
</evidence>
<evidence type="ECO:0000256" key="13">
    <source>
        <dbReference type="ARBA" id="ARBA00022980"/>
    </source>
</evidence>
<dbReference type="FunFam" id="1.25.40.10:FF:000271">
    <property type="entry name" value="Tetratricopeptide repeat domain 26"/>
    <property type="match status" value="1"/>
</dbReference>
<keyword evidence="6" id="KW-0963">Cytoplasm</keyword>
<evidence type="ECO:0000256" key="5">
    <source>
        <dbReference type="ARBA" id="ARBA00019387"/>
    </source>
</evidence>
<dbReference type="Gene3D" id="1.25.40.10">
    <property type="entry name" value="Tetratricopeptide repeat domain"/>
    <property type="match status" value="2"/>
</dbReference>
<keyword evidence="15" id="KW-0238">DNA-binding</keyword>
<evidence type="ECO:0000256" key="15">
    <source>
        <dbReference type="ARBA" id="ARBA00023125"/>
    </source>
</evidence>
<dbReference type="InterPro" id="IPR027498">
    <property type="entry name" value="Ribosomal_uS2_euk"/>
</dbReference>
<dbReference type="GO" id="GO:0097546">
    <property type="term" value="C:ciliary base"/>
    <property type="evidence" value="ECO:0007669"/>
    <property type="project" value="TreeGrafter"/>
</dbReference>
<evidence type="ECO:0000256" key="10">
    <source>
        <dbReference type="ARBA" id="ARBA00022771"/>
    </source>
</evidence>
<dbReference type="GO" id="GO:0006412">
    <property type="term" value="P:translation"/>
    <property type="evidence" value="ECO:0007669"/>
    <property type="project" value="InterPro"/>
</dbReference>
<evidence type="ECO:0000256" key="17">
    <source>
        <dbReference type="ARBA" id="ARBA00023274"/>
    </source>
</evidence>
<dbReference type="Pfam" id="PF16866">
    <property type="entry name" value="PHD_4"/>
    <property type="match status" value="1"/>
</dbReference>
<dbReference type="InterPro" id="IPR013083">
    <property type="entry name" value="Znf_RING/FYVE/PHD"/>
</dbReference>
<keyword evidence="14" id="KW-0007">Acetylation</keyword>
<evidence type="ECO:0000313" key="27">
    <source>
        <dbReference type="Proteomes" id="UP000886611"/>
    </source>
</evidence>
<dbReference type="SUPFAM" id="SSF52047">
    <property type="entry name" value="RNI-like"/>
    <property type="match status" value="1"/>
</dbReference>
<evidence type="ECO:0000256" key="4">
    <source>
        <dbReference type="ARBA" id="ARBA00007834"/>
    </source>
</evidence>
<dbReference type="GO" id="GO:0036064">
    <property type="term" value="C:ciliary basal body"/>
    <property type="evidence" value="ECO:0007669"/>
    <property type="project" value="TreeGrafter"/>
</dbReference>
<dbReference type="GO" id="GO:0035735">
    <property type="term" value="P:intraciliary transport involved in cilium assembly"/>
    <property type="evidence" value="ECO:0007669"/>
    <property type="project" value="TreeGrafter"/>
</dbReference>
<evidence type="ECO:0000256" key="18">
    <source>
        <dbReference type="ARBA" id="ARBA00032501"/>
    </source>
</evidence>
<dbReference type="InterPro" id="IPR032675">
    <property type="entry name" value="LRR_dom_sf"/>
</dbReference>
<dbReference type="InterPro" id="IPR011011">
    <property type="entry name" value="Znf_FYVE_PHD"/>
</dbReference>
<keyword evidence="12" id="KW-0862">Zinc</keyword>
<dbReference type="InterPro" id="IPR023591">
    <property type="entry name" value="Ribosomal_uS2_flav_dom_sf"/>
</dbReference>
<reference evidence="26 27" key="1">
    <citation type="journal article" date="2021" name="Cell">
        <title>Tracing the genetic footprints of vertebrate landing in non-teleost ray-finned fishes.</title>
        <authorList>
            <person name="Bi X."/>
            <person name="Wang K."/>
            <person name="Yang L."/>
            <person name="Pan H."/>
            <person name="Jiang H."/>
            <person name="Wei Q."/>
            <person name="Fang M."/>
            <person name="Yu H."/>
            <person name="Zhu C."/>
            <person name="Cai Y."/>
            <person name="He Y."/>
            <person name="Gan X."/>
            <person name="Zeng H."/>
            <person name="Yu D."/>
            <person name="Zhu Y."/>
            <person name="Jiang H."/>
            <person name="Qiu Q."/>
            <person name="Yang H."/>
            <person name="Zhang Y.E."/>
            <person name="Wang W."/>
            <person name="Zhu M."/>
            <person name="He S."/>
            <person name="Zhang G."/>
        </authorList>
    </citation>
    <scope>NUCLEOTIDE SEQUENCE [LARGE SCALE GENOMIC DNA]</scope>
    <source>
        <strain evidence="26">Bchr_013</strain>
    </source>
</reference>
<feature type="region of interest" description="Disordered" evidence="23">
    <location>
        <begin position="180"/>
        <end position="376"/>
    </location>
</feature>
<keyword evidence="11" id="KW-0802">TPR repeat</keyword>
<feature type="domain" description="CXXC-type" evidence="25">
    <location>
        <begin position="10"/>
        <end position="56"/>
    </location>
</feature>
<evidence type="ECO:0000256" key="3">
    <source>
        <dbReference type="ARBA" id="ARBA00006242"/>
    </source>
</evidence>
<feature type="domain" description="PHD-type" evidence="24">
    <location>
        <begin position="63"/>
        <end position="129"/>
    </location>
</feature>
<dbReference type="EMBL" id="JAATIS010003638">
    <property type="protein sequence ID" value="KAG2463522.1"/>
    <property type="molecule type" value="Genomic_DNA"/>
</dbReference>
<feature type="compositionally biased region" description="Low complexity" evidence="23">
    <location>
        <begin position="148"/>
        <end position="157"/>
    </location>
</feature>
<dbReference type="FunFam" id="3.40.50.10490:FF:000012">
    <property type="entry name" value="40S ribosomal protein SA"/>
    <property type="match status" value="1"/>
</dbReference>
<evidence type="ECO:0000256" key="21">
    <source>
        <dbReference type="PROSITE-ProRule" id="PRU00509"/>
    </source>
</evidence>
<evidence type="ECO:0000256" key="1">
    <source>
        <dbReference type="ARBA" id="ARBA00004138"/>
    </source>
</evidence>
<dbReference type="HAMAP" id="MF_03015">
    <property type="entry name" value="Ribosomal_S2_euk"/>
    <property type="match status" value="1"/>
</dbReference>
<dbReference type="InterPro" id="IPR001865">
    <property type="entry name" value="Ribosomal_uS2"/>
</dbReference>
<dbReference type="AlphaFoldDB" id="A0A8X7X8C8"/>